<organism evidence="2 3">
    <name type="scientific">Hymenobacter monticola</name>
    <dbReference type="NCBI Taxonomy" id="1705399"/>
    <lineage>
        <taxon>Bacteria</taxon>
        <taxon>Pseudomonadati</taxon>
        <taxon>Bacteroidota</taxon>
        <taxon>Cytophagia</taxon>
        <taxon>Cytophagales</taxon>
        <taxon>Hymenobacteraceae</taxon>
        <taxon>Hymenobacter</taxon>
    </lineage>
</organism>
<dbReference type="Proteomes" id="UP000831390">
    <property type="component" value="Chromosome"/>
</dbReference>
<accession>A0ABY4B6Z7</accession>
<protein>
    <recommendedName>
        <fullName evidence="4">DUF4136 domain-containing protein</fullName>
    </recommendedName>
</protein>
<feature type="signal peptide" evidence="1">
    <location>
        <begin position="1"/>
        <end position="21"/>
    </location>
</feature>
<proteinExistence type="predicted"/>
<keyword evidence="3" id="KW-1185">Reference proteome</keyword>
<evidence type="ECO:0000313" key="2">
    <source>
        <dbReference type="EMBL" id="UOE34928.1"/>
    </source>
</evidence>
<dbReference type="RefSeq" id="WP_243516303.1">
    <property type="nucleotide sequence ID" value="NZ_CP094534.1"/>
</dbReference>
<name>A0ABY4B6Z7_9BACT</name>
<sequence length="197" mass="21421">MKKSHFLLWLLVGGLSLAAFARADWVTFALDERVSVQLPVQPTELAVAKTLSPEQAKTLSPEQVKNNHVYLTTDAYGTYQVVQSATGFSAEQAALAATRAAFYQRMLQGVLRHEHGTLLAQSPFPTAGGEGVEFAYRHVSRGSGKPVLAVARHLLVGTTSYGFTFTPRDQQDSTGTSGNAQRRRFFDSIVVKPVPGK</sequence>
<gene>
    <name evidence="2" type="ORF">MTP16_04560</name>
</gene>
<keyword evidence="1" id="KW-0732">Signal</keyword>
<evidence type="ECO:0000313" key="3">
    <source>
        <dbReference type="Proteomes" id="UP000831390"/>
    </source>
</evidence>
<evidence type="ECO:0000256" key="1">
    <source>
        <dbReference type="SAM" id="SignalP"/>
    </source>
</evidence>
<feature type="chain" id="PRO_5046839717" description="DUF4136 domain-containing protein" evidence="1">
    <location>
        <begin position="22"/>
        <end position="197"/>
    </location>
</feature>
<reference evidence="2 3" key="1">
    <citation type="submission" date="2022-03" db="EMBL/GenBank/DDBJ databases">
        <title>Hymenobactersp. isolated from the air.</title>
        <authorList>
            <person name="Won M."/>
            <person name="Kwon S.-W."/>
        </authorList>
    </citation>
    <scope>NUCLEOTIDE SEQUENCE [LARGE SCALE GENOMIC DNA]</scope>
    <source>
        <strain evidence="2 3">KACC 22596</strain>
    </source>
</reference>
<evidence type="ECO:0008006" key="4">
    <source>
        <dbReference type="Google" id="ProtNLM"/>
    </source>
</evidence>
<dbReference type="EMBL" id="CP094534">
    <property type="protein sequence ID" value="UOE34928.1"/>
    <property type="molecule type" value="Genomic_DNA"/>
</dbReference>